<sequence>MGRPQLPPRLYLRSSPRSAARWVIRYRDTVVSTGCAEDERGKAEEMLAAFDETRRRVKRRRHRYPTGHIYFISRPDDPTYPVKVGYTGASLYMRVANVQVGNPYRLDVIASCEAHYTVELKLHLRLAECRLLGEWFTRTDLLREAMKAAKTGQLDAWLGIISFPPEPPPAPEGKASLGLPRVLSAAAKRPVSAKRPYRRSAPVPAGSEP</sequence>
<accession>A0ABU7TMM3</accession>
<feature type="region of interest" description="Disordered" evidence="1">
    <location>
        <begin position="186"/>
        <end position="209"/>
    </location>
</feature>
<name>A0ABU7TMM3_9HYPH</name>
<evidence type="ECO:0000256" key="1">
    <source>
        <dbReference type="SAM" id="MobiDB-lite"/>
    </source>
</evidence>
<gene>
    <name evidence="2" type="ORF">MOTC310_11585</name>
</gene>
<dbReference type="Pfam" id="PF13455">
    <property type="entry name" value="MUG113"/>
    <property type="match status" value="1"/>
</dbReference>
<reference evidence="2 3" key="1">
    <citation type="journal article" date="2012" name="Genet. Mol. Biol.">
        <title>Analysis of 16S rRNA and mxaF genes revealing insights into Methylobacterium niche-specific plant association.</title>
        <authorList>
            <person name="Dourado M.N."/>
            <person name="Andreote F.D."/>
            <person name="Dini-Andreote F."/>
            <person name="Conti R."/>
            <person name="Araujo J.M."/>
            <person name="Araujo W.L."/>
        </authorList>
    </citation>
    <scope>NUCLEOTIDE SEQUENCE [LARGE SCALE GENOMIC DNA]</scope>
    <source>
        <strain evidence="2 3">TC3-10</strain>
    </source>
</reference>
<dbReference type="EMBL" id="MLCA01000006">
    <property type="protein sequence ID" value="MEE7491065.1"/>
    <property type="molecule type" value="Genomic_DNA"/>
</dbReference>
<evidence type="ECO:0008006" key="4">
    <source>
        <dbReference type="Google" id="ProtNLM"/>
    </source>
</evidence>
<proteinExistence type="predicted"/>
<evidence type="ECO:0000313" key="2">
    <source>
        <dbReference type="EMBL" id="MEE7491065.1"/>
    </source>
</evidence>
<evidence type="ECO:0000313" key="3">
    <source>
        <dbReference type="Proteomes" id="UP001355206"/>
    </source>
</evidence>
<organism evidence="2 3">
    <name type="scientific">Methylobacterium oryzae</name>
    <dbReference type="NCBI Taxonomy" id="334852"/>
    <lineage>
        <taxon>Bacteria</taxon>
        <taxon>Pseudomonadati</taxon>
        <taxon>Pseudomonadota</taxon>
        <taxon>Alphaproteobacteria</taxon>
        <taxon>Hyphomicrobiales</taxon>
        <taxon>Methylobacteriaceae</taxon>
        <taxon>Methylobacterium</taxon>
    </lineage>
</organism>
<comment type="caution">
    <text evidence="2">The sequence shown here is derived from an EMBL/GenBank/DDBJ whole genome shotgun (WGS) entry which is preliminary data.</text>
</comment>
<keyword evidence="3" id="KW-1185">Reference proteome</keyword>
<dbReference type="Proteomes" id="UP001355206">
    <property type="component" value="Unassembled WGS sequence"/>
</dbReference>
<protein>
    <recommendedName>
        <fullName evidence="4">GIY-YIG nuclease family protein</fullName>
    </recommendedName>
</protein>